<evidence type="ECO:0000313" key="2">
    <source>
        <dbReference type="EMBL" id="OUY06088.1"/>
    </source>
</evidence>
<proteinExistence type="predicted"/>
<organism evidence="2 3">
    <name type="scientific">Acinetobacter populi</name>
    <dbReference type="NCBI Taxonomy" id="1582270"/>
    <lineage>
        <taxon>Bacteria</taxon>
        <taxon>Pseudomonadati</taxon>
        <taxon>Pseudomonadota</taxon>
        <taxon>Gammaproteobacteria</taxon>
        <taxon>Moraxellales</taxon>
        <taxon>Moraxellaceae</taxon>
        <taxon>Acinetobacter</taxon>
    </lineage>
</organism>
<name>A0A1Z9YV40_9GAMM</name>
<dbReference type="AlphaFoldDB" id="A0A1Z9YV40"/>
<dbReference type="Proteomes" id="UP000196536">
    <property type="component" value="Unassembled WGS sequence"/>
</dbReference>
<feature type="transmembrane region" description="Helical" evidence="1">
    <location>
        <begin position="84"/>
        <end position="104"/>
    </location>
</feature>
<keyword evidence="3" id="KW-1185">Reference proteome</keyword>
<comment type="caution">
    <text evidence="2">The sequence shown here is derived from an EMBL/GenBank/DDBJ whole genome shotgun (WGS) entry which is preliminary data.</text>
</comment>
<dbReference type="OrthoDB" id="6711022at2"/>
<feature type="transmembrane region" description="Helical" evidence="1">
    <location>
        <begin position="12"/>
        <end position="34"/>
    </location>
</feature>
<keyword evidence="1" id="KW-1133">Transmembrane helix</keyword>
<keyword evidence="1" id="KW-0812">Transmembrane</keyword>
<reference evidence="2 3" key="1">
    <citation type="submission" date="2017-05" db="EMBL/GenBank/DDBJ databases">
        <title>Acinetobacter populi ANC 5415 (= PBJ7), whole genome shotgun sequencing project.</title>
        <authorList>
            <person name="Nemec A."/>
            <person name="Radolfova-Krizova L."/>
        </authorList>
    </citation>
    <scope>NUCLEOTIDE SEQUENCE [LARGE SCALE GENOMIC DNA]</scope>
    <source>
        <strain evidence="2 3">PBJ7</strain>
    </source>
</reference>
<sequence>MNDIAAQKIGLIPLKAFFVGLGLAIIAILLNLIFPYQSGWPALSRAVVFIFILMAAGVYSAGFFIVSLYLCWTYSKHADFNVVPAQWAAGLYGSTIILLLLFWFSI</sequence>
<gene>
    <name evidence="2" type="ORF">CAP51_15440</name>
</gene>
<accession>A0A1Z9YV40</accession>
<feature type="transmembrane region" description="Helical" evidence="1">
    <location>
        <begin position="46"/>
        <end position="72"/>
    </location>
</feature>
<keyword evidence="1" id="KW-0472">Membrane</keyword>
<evidence type="ECO:0000313" key="3">
    <source>
        <dbReference type="Proteomes" id="UP000196536"/>
    </source>
</evidence>
<protein>
    <submittedName>
        <fullName evidence="2">Uncharacterized protein</fullName>
    </submittedName>
</protein>
<dbReference type="RefSeq" id="WP_087621640.1">
    <property type="nucleotide sequence ID" value="NZ_NEXX01000006.1"/>
</dbReference>
<evidence type="ECO:0000256" key="1">
    <source>
        <dbReference type="SAM" id="Phobius"/>
    </source>
</evidence>
<dbReference type="EMBL" id="NEXX01000006">
    <property type="protein sequence ID" value="OUY06088.1"/>
    <property type="molecule type" value="Genomic_DNA"/>
</dbReference>